<organism evidence="1 2">
    <name type="scientific">Lepraria neglecta</name>
    <dbReference type="NCBI Taxonomy" id="209136"/>
    <lineage>
        <taxon>Eukaryota</taxon>
        <taxon>Fungi</taxon>
        <taxon>Dikarya</taxon>
        <taxon>Ascomycota</taxon>
        <taxon>Pezizomycotina</taxon>
        <taxon>Lecanoromycetes</taxon>
        <taxon>OSLEUM clade</taxon>
        <taxon>Lecanoromycetidae</taxon>
        <taxon>Lecanorales</taxon>
        <taxon>Lecanorineae</taxon>
        <taxon>Stereocaulaceae</taxon>
        <taxon>Lepraria</taxon>
    </lineage>
</organism>
<reference evidence="1" key="1">
    <citation type="submission" date="2022-11" db="EMBL/GenBank/DDBJ databases">
        <title>Chromosomal genome sequence assembly and mating type (MAT) locus characterization of the leprose asexual lichenized fungus Lepraria neglecta (Nyl.) Erichsen.</title>
        <authorList>
            <person name="Allen J.L."/>
            <person name="Pfeffer B."/>
        </authorList>
    </citation>
    <scope>NUCLEOTIDE SEQUENCE</scope>
    <source>
        <strain evidence="1">Allen 5258</strain>
    </source>
</reference>
<sequence length="98" mass="10968">MGACYVHGFMDAEALLGPLPEDWKRAFVYVTLPKSGTPLLLKKQRGKYKPRIRDWTHCPQAGGSGIMGLKNFGIGMCIFTLEKVMSKLLQTLERLPKS</sequence>
<name>A0AAD9ZBP7_9LECA</name>
<gene>
    <name evidence="1" type="ORF">OEA41_002496</name>
</gene>
<proteinExistence type="predicted"/>
<dbReference type="Proteomes" id="UP001276659">
    <property type="component" value="Unassembled WGS sequence"/>
</dbReference>
<comment type="caution">
    <text evidence="1">The sequence shown here is derived from an EMBL/GenBank/DDBJ whole genome shotgun (WGS) entry which is preliminary data.</text>
</comment>
<dbReference type="AlphaFoldDB" id="A0AAD9ZBP7"/>
<evidence type="ECO:0000313" key="2">
    <source>
        <dbReference type="Proteomes" id="UP001276659"/>
    </source>
</evidence>
<keyword evidence="2" id="KW-1185">Reference proteome</keyword>
<dbReference type="EMBL" id="JASNWA010000006">
    <property type="protein sequence ID" value="KAK3175249.1"/>
    <property type="molecule type" value="Genomic_DNA"/>
</dbReference>
<protein>
    <submittedName>
        <fullName evidence="1">Uncharacterized protein</fullName>
    </submittedName>
</protein>
<accession>A0AAD9ZBP7</accession>
<evidence type="ECO:0000313" key="1">
    <source>
        <dbReference type="EMBL" id="KAK3175249.1"/>
    </source>
</evidence>